<dbReference type="InterPro" id="IPR011959">
    <property type="entry name" value="CHP02270"/>
</dbReference>
<dbReference type="NCBIfam" id="TIGR02270">
    <property type="entry name" value="TIGR02270 family protein"/>
    <property type="match status" value="1"/>
</dbReference>
<dbReference type="InterPro" id="IPR016024">
    <property type="entry name" value="ARM-type_fold"/>
</dbReference>
<dbReference type="SUPFAM" id="SSF48371">
    <property type="entry name" value="ARM repeat"/>
    <property type="match status" value="1"/>
</dbReference>
<protein>
    <submittedName>
        <fullName evidence="2">TIGR02270 family protein</fullName>
    </submittedName>
</protein>
<evidence type="ECO:0000313" key="3">
    <source>
        <dbReference type="Proteomes" id="UP001162780"/>
    </source>
</evidence>
<dbReference type="RefSeq" id="WP_255189166.1">
    <property type="nucleotide sequence ID" value="NZ_CP113517.1"/>
</dbReference>
<dbReference type="Proteomes" id="UP001162780">
    <property type="component" value="Chromosome"/>
</dbReference>
<keyword evidence="3" id="KW-1185">Reference proteome</keyword>
<reference evidence="2" key="1">
    <citation type="submission" date="2022-11" db="EMBL/GenBank/DDBJ databases">
        <title>Methylomonas rapida sp. nov., Carotenoid-Producing Obligate Methanotrophs with High Growth Characteristics and Biotechnological Potential.</title>
        <authorList>
            <person name="Tikhonova E.N."/>
            <person name="Suleimanov R.Z."/>
            <person name="Miroshnikov K."/>
            <person name="Oshkin I.Y."/>
            <person name="Belova S.E."/>
            <person name="Danilova O.V."/>
            <person name="Ashikhmin A."/>
            <person name="Konopkin A."/>
            <person name="But S.Y."/>
            <person name="Khmelenina V.N."/>
            <person name="Kuznetsov N."/>
            <person name="Pimenov N.V."/>
            <person name="Dedysh S.N."/>
        </authorList>
    </citation>
    <scope>NUCLEOTIDE SEQUENCE</scope>
    <source>
        <strain evidence="2">MP1</strain>
    </source>
</reference>
<organism evidence="2 3">
    <name type="scientific">Methylomonas rapida</name>
    <dbReference type="NCBI Taxonomy" id="2963939"/>
    <lineage>
        <taxon>Bacteria</taxon>
        <taxon>Pseudomonadati</taxon>
        <taxon>Pseudomonadota</taxon>
        <taxon>Gammaproteobacteria</taxon>
        <taxon>Methylococcales</taxon>
        <taxon>Methylococcaceae</taxon>
        <taxon>Methylomonas</taxon>
    </lineage>
</organism>
<gene>
    <name evidence="2" type="ORF">NM686_017640</name>
</gene>
<dbReference type="Gene3D" id="1.25.10.10">
    <property type="entry name" value="Leucine-rich Repeat Variant"/>
    <property type="match status" value="1"/>
</dbReference>
<dbReference type="EMBL" id="CP113517">
    <property type="protein sequence ID" value="WAR44177.1"/>
    <property type="molecule type" value="Genomic_DNA"/>
</dbReference>
<proteinExistence type="predicted"/>
<feature type="region of interest" description="Disordered" evidence="1">
    <location>
        <begin position="312"/>
        <end position="337"/>
    </location>
</feature>
<sequence length="420" mass="46343">MSAAVVSHIIEQHAEEAAFLWVLRSYAVHAPHYRLKDLAKLDNRVEAHLDGLRIAGAEGWELCAQALEIGEAGEVFAAGLLALESKDPQKLVKVLGVAETSPEACKGLISALGWTEPAKLSGTVKQWLASASDFHKFIGISACSIHRVDPGKILDDLIQDADAPVPLRARALRAAGELKRRDLIHGLRACFLSKDAPVRFWAAWSVVMLGNRNEALEALKTFIVTGAKQFPKALPILLRALPVDQAGALLKGLAQYPERQRDLVAGTGMIGDPFYVPWLIKQMETPELARLAGESFSFITGADIAYEDLDADKPENFESGPTENPEDENVQLDSDEDLPWPDPVKIQSWWSARQHRFQNSARYLLGAPISEARCRNILHEGFQRQRSAAALELALMNPDERLFETRAPGWRQQGQLQADS</sequence>
<dbReference type="InterPro" id="IPR011989">
    <property type="entry name" value="ARM-like"/>
</dbReference>
<evidence type="ECO:0000256" key="1">
    <source>
        <dbReference type="SAM" id="MobiDB-lite"/>
    </source>
</evidence>
<evidence type="ECO:0000313" key="2">
    <source>
        <dbReference type="EMBL" id="WAR44177.1"/>
    </source>
</evidence>
<accession>A0ABY7GGT8</accession>
<feature type="compositionally biased region" description="Acidic residues" evidence="1">
    <location>
        <begin position="324"/>
        <end position="337"/>
    </location>
</feature>
<name>A0ABY7GGT8_9GAMM</name>